<dbReference type="Pfam" id="PF02824">
    <property type="entry name" value="TGS"/>
    <property type="match status" value="1"/>
</dbReference>
<dbReference type="PANTHER" id="PTHR21262:SF31">
    <property type="entry name" value="GTP PYROPHOSPHOKINASE"/>
    <property type="match status" value="1"/>
</dbReference>
<dbReference type="FunFam" id="3.10.20.30:FF:000002">
    <property type="entry name" value="GTP pyrophosphokinase (RelA/SpoT)"/>
    <property type="match status" value="1"/>
</dbReference>
<dbReference type="PANTHER" id="PTHR21262">
    <property type="entry name" value="GUANOSINE-3',5'-BIS DIPHOSPHATE 3'-PYROPHOSPHOHYDROLASE"/>
    <property type="match status" value="1"/>
</dbReference>
<dbReference type="CDD" id="cd04876">
    <property type="entry name" value="ACT_RelA-SpoT"/>
    <property type="match status" value="1"/>
</dbReference>
<feature type="domain" description="ACT" evidence="6">
    <location>
        <begin position="579"/>
        <end position="650"/>
    </location>
</feature>
<gene>
    <name evidence="8" type="ORF">SAMN06296008_10998</name>
</gene>
<comment type="similarity">
    <text evidence="1">Belongs to the RelA/SpoT family.</text>
</comment>
<organism evidence="8 9">
    <name type="scientific">Polynucleobacter kasalickyi</name>
    <dbReference type="NCBI Taxonomy" id="1938817"/>
    <lineage>
        <taxon>Bacteria</taxon>
        <taxon>Pseudomonadati</taxon>
        <taxon>Pseudomonadota</taxon>
        <taxon>Betaproteobacteria</taxon>
        <taxon>Burkholderiales</taxon>
        <taxon>Burkholderiaceae</taxon>
        <taxon>Polynucleobacter</taxon>
    </lineage>
</organism>
<dbReference type="PROSITE" id="PS51671">
    <property type="entry name" value="ACT"/>
    <property type="match status" value="1"/>
</dbReference>
<dbReference type="Gene3D" id="3.10.20.30">
    <property type="match status" value="1"/>
</dbReference>
<dbReference type="Gene3D" id="3.30.70.260">
    <property type="match status" value="1"/>
</dbReference>
<dbReference type="CDD" id="cd01668">
    <property type="entry name" value="TGS_RSH"/>
    <property type="match status" value="1"/>
</dbReference>
<sequence>MTDLNSSAVKKLLPVQVKEDVAWFDEPIAEHLSGMLLIAKMLELDSSTLIAIEHLTSKDTLAKLTERLGEEPARLIKGFQALDSTRTKAASGQAESLRKMLLAFSQDLRVVFIYLVARLQTLRWVTKEKLPVEEAWAQELLEIDATLANRLGIWQIKWEMEDLAFRMVNPVAYKEIATLLDSKRVVRQRFVEDIVGKIQNELFVNKISAEVYGRPKHIYSIFRKMQGKHLDFSHLYDVSAVRVIVDDVKDCYTALGIFHHLWQPLNKEFDDYIARPKPNGYQSLHTVVKDVDGMPFEIQIRTQAMHHQAEYGVAAHWKYKEGGSGHSSKGTISAAEEYERKVAWARQLIAWKEDAWDQLKGQAIDDQVYALTPLGRVIATDPNATPLDFAYAVHTNIGHRCRGAKVDGVMVPLDTVLGSGQTVEIITVKEGGPSRDWLSPDKGYLASHRARSKVKAWFNAIDAQAERDPKLLAKEAKEANEPVLEPTPIVDLMIKPSRKKKDAGDILIVGVDSLLTQLSKCCRPVPPDEINGFITRGRGISIHRSDCQTLKQLMLRAPERIIKSAWSENTSSNSIFSAEIALMAVDRHGLLRDISEVFSKLRINVVGVNTLSGKGMASMQFSIEIHSLDEITQAMKQLTNVKGVTSAHRR</sequence>
<dbReference type="FunFam" id="3.30.460.10:FF:000001">
    <property type="entry name" value="GTP pyrophosphokinase RelA"/>
    <property type="match status" value="1"/>
</dbReference>
<dbReference type="CDD" id="cd05399">
    <property type="entry name" value="NT_Rel-Spo_like"/>
    <property type="match status" value="1"/>
</dbReference>
<dbReference type="SUPFAM" id="SSF81301">
    <property type="entry name" value="Nucleotidyltransferase"/>
    <property type="match status" value="1"/>
</dbReference>
<dbReference type="Pfam" id="PF13328">
    <property type="entry name" value="HD_4"/>
    <property type="match status" value="1"/>
</dbReference>
<dbReference type="GO" id="GO:0016301">
    <property type="term" value="F:kinase activity"/>
    <property type="evidence" value="ECO:0007669"/>
    <property type="project" value="UniProtKB-KW"/>
</dbReference>
<dbReference type="InterPro" id="IPR007685">
    <property type="entry name" value="RelA_SpoT"/>
</dbReference>
<dbReference type="InterPro" id="IPR012675">
    <property type="entry name" value="Beta-grasp_dom_sf"/>
</dbReference>
<dbReference type="InterPro" id="IPR002912">
    <property type="entry name" value="ACT_dom"/>
</dbReference>
<dbReference type="Pfam" id="PF13291">
    <property type="entry name" value="ACT_4"/>
    <property type="match status" value="1"/>
</dbReference>
<name>A0A1W2AP15_9BURK</name>
<keyword evidence="9" id="KW-1185">Reference proteome</keyword>
<dbReference type="InterPro" id="IPR012676">
    <property type="entry name" value="TGS-like"/>
</dbReference>
<dbReference type="InterPro" id="IPR004095">
    <property type="entry name" value="TGS"/>
</dbReference>
<dbReference type="SUPFAM" id="SSF81271">
    <property type="entry name" value="TGS-like"/>
    <property type="match status" value="1"/>
</dbReference>
<evidence type="ECO:0000313" key="8">
    <source>
        <dbReference type="EMBL" id="SMC62181.1"/>
    </source>
</evidence>
<keyword evidence="8" id="KW-0808">Transferase</keyword>
<dbReference type="AlphaFoldDB" id="A0A1W2AP15"/>
<evidence type="ECO:0000256" key="1">
    <source>
        <dbReference type="ARBA" id="ARBA00007476"/>
    </source>
</evidence>
<dbReference type="Gene3D" id="3.30.460.10">
    <property type="entry name" value="Beta Polymerase, domain 2"/>
    <property type="match status" value="1"/>
</dbReference>
<dbReference type="InterPro" id="IPR043519">
    <property type="entry name" value="NT_sf"/>
</dbReference>
<evidence type="ECO:0000256" key="4">
    <source>
        <dbReference type="ARBA" id="ARBA00032407"/>
    </source>
</evidence>
<dbReference type="GO" id="GO:0005886">
    <property type="term" value="C:plasma membrane"/>
    <property type="evidence" value="ECO:0007669"/>
    <property type="project" value="TreeGrafter"/>
</dbReference>
<protein>
    <recommendedName>
        <fullName evidence="2">GTP pyrophosphokinase</fullName>
    </recommendedName>
    <alternativeName>
        <fullName evidence="4">(p)ppGpp synthase</fullName>
    </alternativeName>
    <alternativeName>
        <fullName evidence="3">ATP:GTP 3'-pyrophosphotransferase</fullName>
    </alternativeName>
    <alternativeName>
        <fullName evidence="5">ppGpp synthase I</fullName>
    </alternativeName>
</protein>
<evidence type="ECO:0000256" key="5">
    <source>
        <dbReference type="ARBA" id="ARBA00033308"/>
    </source>
</evidence>
<evidence type="ECO:0000259" key="6">
    <source>
        <dbReference type="PROSITE" id="PS51671"/>
    </source>
</evidence>
<evidence type="ECO:0000256" key="3">
    <source>
        <dbReference type="ARBA" id="ARBA00029754"/>
    </source>
</evidence>
<proteinExistence type="inferred from homology"/>
<dbReference type="Proteomes" id="UP000192708">
    <property type="component" value="Unassembled WGS sequence"/>
</dbReference>
<dbReference type="SUPFAM" id="SSF55021">
    <property type="entry name" value="ACT-like"/>
    <property type="match status" value="1"/>
</dbReference>
<evidence type="ECO:0000259" key="7">
    <source>
        <dbReference type="PROSITE" id="PS51880"/>
    </source>
</evidence>
<dbReference type="Gene3D" id="1.10.3210.10">
    <property type="entry name" value="Hypothetical protein af1432"/>
    <property type="match status" value="1"/>
</dbReference>
<dbReference type="PROSITE" id="PS51880">
    <property type="entry name" value="TGS"/>
    <property type="match status" value="1"/>
</dbReference>
<dbReference type="InterPro" id="IPR033655">
    <property type="entry name" value="TGS_RelA/SpoT"/>
</dbReference>
<reference evidence="8 9" key="1">
    <citation type="submission" date="2017-04" db="EMBL/GenBank/DDBJ databases">
        <authorList>
            <person name="Afonso C.L."/>
            <person name="Miller P.J."/>
            <person name="Scott M.A."/>
            <person name="Spackman E."/>
            <person name="Goraichik I."/>
            <person name="Dimitrov K.M."/>
            <person name="Suarez D.L."/>
            <person name="Swayne D.E."/>
        </authorList>
    </citation>
    <scope>NUCLEOTIDE SEQUENCE [LARGE SCALE GENOMIC DNA]</scope>
    <source>
        <strain evidence="8 9">VK13</strain>
    </source>
</reference>
<dbReference type="GO" id="GO:0015949">
    <property type="term" value="P:nucleobase-containing small molecule interconversion"/>
    <property type="evidence" value="ECO:0007669"/>
    <property type="project" value="UniProtKB-ARBA"/>
</dbReference>
<feature type="domain" description="TGS" evidence="7">
    <location>
        <begin position="366"/>
        <end position="427"/>
    </location>
</feature>
<dbReference type="GO" id="GO:0008728">
    <property type="term" value="F:GTP diphosphokinase activity"/>
    <property type="evidence" value="ECO:0007669"/>
    <property type="project" value="TreeGrafter"/>
</dbReference>
<dbReference type="SUPFAM" id="SSF109604">
    <property type="entry name" value="HD-domain/PDEase-like"/>
    <property type="match status" value="1"/>
</dbReference>
<dbReference type="GO" id="GO:0008893">
    <property type="term" value="F:guanosine-3',5'-bis(diphosphate) 3'-diphosphatase activity"/>
    <property type="evidence" value="ECO:0007669"/>
    <property type="project" value="TreeGrafter"/>
</dbReference>
<dbReference type="InterPro" id="IPR045865">
    <property type="entry name" value="ACT-like_dom_sf"/>
</dbReference>
<evidence type="ECO:0000313" key="9">
    <source>
        <dbReference type="Proteomes" id="UP000192708"/>
    </source>
</evidence>
<dbReference type="GO" id="GO:0015969">
    <property type="term" value="P:guanosine tetraphosphate metabolic process"/>
    <property type="evidence" value="ECO:0007669"/>
    <property type="project" value="InterPro"/>
</dbReference>
<dbReference type="SMART" id="SM00954">
    <property type="entry name" value="RelA_SpoT"/>
    <property type="match status" value="1"/>
</dbReference>
<accession>A0A1W2AP15</accession>
<dbReference type="EMBL" id="FWXJ01000009">
    <property type="protein sequence ID" value="SMC62181.1"/>
    <property type="molecule type" value="Genomic_DNA"/>
</dbReference>
<dbReference type="STRING" id="1938817.SAMN06296008_10998"/>
<dbReference type="GO" id="GO:0042594">
    <property type="term" value="P:response to starvation"/>
    <property type="evidence" value="ECO:0007669"/>
    <property type="project" value="TreeGrafter"/>
</dbReference>
<dbReference type="OrthoDB" id="9805041at2"/>
<evidence type="ECO:0000256" key="2">
    <source>
        <dbReference type="ARBA" id="ARBA00019852"/>
    </source>
</evidence>
<dbReference type="Pfam" id="PF04607">
    <property type="entry name" value="RelA_SpoT"/>
    <property type="match status" value="1"/>
</dbReference>
<dbReference type="RefSeq" id="WP_084283884.1">
    <property type="nucleotide sequence ID" value="NZ_FWXJ01000009.1"/>
</dbReference>
<keyword evidence="8" id="KW-0418">Kinase</keyword>